<dbReference type="PANTHER" id="PTHR22748:SF6">
    <property type="entry name" value="DNA-(APURINIC OR APYRIMIDINIC SITE) ENDONUCLEASE"/>
    <property type="match status" value="1"/>
</dbReference>
<feature type="active site" evidence="6">
    <location>
        <position position="105"/>
    </location>
</feature>
<reference evidence="11" key="1">
    <citation type="submission" date="2016-12" db="EMBL/GenBank/DDBJ databases">
        <authorList>
            <person name="Varghese N."/>
            <person name="Submissions S."/>
        </authorList>
    </citation>
    <scope>NUCLEOTIDE SEQUENCE [LARGE SCALE GENOMIC DNA]</scope>
    <source>
        <strain evidence="11">DSM 11544</strain>
    </source>
</reference>
<keyword evidence="3 7" id="KW-0479">Metal-binding</keyword>
<sequence length="250" mass="29189">MKLISWNVNGLRACLNKGFMDFFQQEQADIFCLQETKLQEEQIPFQLEGYHAYWNFAQKKGYSGTAVFAKKEPLSVSYGIGQAEHDQEGRVITLEFDTFYLVTVYTPNSQRDLARLDYRMIWEAEFLSYLKNLENSKPVIFCGDLNVAHTEIDLKNPKTNRKNAGFTDEERAKFSELLKNGFIDTFRHFNPDKTEAYTWWSYMFNARANNAGWRIDYFCVSESLKNELKDAMIYDQIMGSDHCPVGLEIF</sequence>
<dbReference type="PROSITE" id="PS00726">
    <property type="entry name" value="AP_NUCLEASE_F1_1"/>
    <property type="match status" value="1"/>
</dbReference>
<dbReference type="GO" id="GO:0008081">
    <property type="term" value="F:phosphoric diester hydrolase activity"/>
    <property type="evidence" value="ECO:0007669"/>
    <property type="project" value="TreeGrafter"/>
</dbReference>
<dbReference type="Gene3D" id="3.60.10.10">
    <property type="entry name" value="Endonuclease/exonuclease/phosphatase"/>
    <property type="match status" value="1"/>
</dbReference>
<feature type="active site" description="Proton donor/acceptor" evidence="6">
    <location>
        <position position="144"/>
    </location>
</feature>
<dbReference type="GO" id="GO:0046872">
    <property type="term" value="F:metal ion binding"/>
    <property type="evidence" value="ECO:0007669"/>
    <property type="project" value="UniProtKB-KW"/>
</dbReference>
<dbReference type="InterPro" id="IPR005135">
    <property type="entry name" value="Endo/exonuclease/phosphatase"/>
</dbReference>
<proteinExistence type="inferred from homology"/>
<dbReference type="STRING" id="1121395.SAMN02745215_03323"/>
<evidence type="ECO:0000256" key="3">
    <source>
        <dbReference type="ARBA" id="ARBA00022723"/>
    </source>
</evidence>
<comment type="cofactor">
    <cofactor evidence="1">
        <name>Mn(2+)</name>
        <dbReference type="ChEBI" id="CHEBI:29035"/>
    </cofactor>
</comment>
<dbReference type="GO" id="GO:0003677">
    <property type="term" value="F:DNA binding"/>
    <property type="evidence" value="ECO:0007669"/>
    <property type="project" value="InterPro"/>
</dbReference>
<dbReference type="NCBIfam" id="TIGR00633">
    <property type="entry name" value="xth"/>
    <property type="match status" value="1"/>
</dbReference>
<feature type="site" description="Important for catalytic activity" evidence="8">
    <location>
        <position position="216"/>
    </location>
</feature>
<dbReference type="PANTHER" id="PTHR22748">
    <property type="entry name" value="AP ENDONUCLEASE"/>
    <property type="match status" value="1"/>
</dbReference>
<feature type="domain" description="Endonuclease/exonuclease/phosphatase" evidence="9">
    <location>
        <begin position="4"/>
        <end position="242"/>
    </location>
</feature>
<dbReference type="GO" id="GO:0008311">
    <property type="term" value="F:double-stranded DNA 3'-5' DNA exonuclease activity"/>
    <property type="evidence" value="ECO:0007669"/>
    <property type="project" value="TreeGrafter"/>
</dbReference>
<feature type="site" description="Interaction with DNA substrate" evidence="8">
    <location>
        <position position="242"/>
    </location>
</feature>
<accession>A0A1M7UAP3</accession>
<comment type="cofactor">
    <cofactor evidence="7">
        <name>Mg(2+)</name>
        <dbReference type="ChEBI" id="CHEBI:18420"/>
    </cofactor>
    <cofactor evidence="7">
        <name>Mn(2+)</name>
        <dbReference type="ChEBI" id="CHEBI:29035"/>
    </cofactor>
    <text evidence="7">Probably binds two magnesium or manganese ions per subunit.</text>
</comment>
<feature type="binding site" evidence="7">
    <location>
        <position position="146"/>
    </location>
    <ligand>
        <name>Mg(2+)</name>
        <dbReference type="ChEBI" id="CHEBI:18420"/>
        <label>1</label>
    </ligand>
</feature>
<name>A0A1M7UAP3_9FIRM</name>
<dbReference type="Pfam" id="PF03372">
    <property type="entry name" value="Exo_endo_phos"/>
    <property type="match status" value="1"/>
</dbReference>
<keyword evidence="11" id="KW-1185">Reference proteome</keyword>
<dbReference type="NCBIfam" id="TIGR00195">
    <property type="entry name" value="exoDNase_III"/>
    <property type="match status" value="1"/>
</dbReference>
<dbReference type="InterPro" id="IPR004808">
    <property type="entry name" value="AP_endonuc_1"/>
</dbReference>
<dbReference type="InterPro" id="IPR020848">
    <property type="entry name" value="AP_endonuclease_F1_CS"/>
</dbReference>
<evidence type="ECO:0000256" key="5">
    <source>
        <dbReference type="ARBA" id="ARBA00022842"/>
    </source>
</evidence>
<dbReference type="InterPro" id="IPR036691">
    <property type="entry name" value="Endo/exonu/phosph_ase_sf"/>
</dbReference>
<dbReference type="Proteomes" id="UP000184010">
    <property type="component" value="Unassembled WGS sequence"/>
</dbReference>
<feature type="binding site" evidence="7">
    <location>
        <position position="35"/>
    </location>
    <ligand>
        <name>Mg(2+)</name>
        <dbReference type="ChEBI" id="CHEBI:18420"/>
        <label>1</label>
    </ligand>
</feature>
<dbReference type="AlphaFoldDB" id="A0A1M7UAP3"/>
<evidence type="ECO:0000313" key="10">
    <source>
        <dbReference type="EMBL" id="SHN79998.1"/>
    </source>
</evidence>
<keyword evidence="5 7" id="KW-0460">Magnesium</keyword>
<evidence type="ECO:0000256" key="6">
    <source>
        <dbReference type="PIRSR" id="PIRSR604808-1"/>
    </source>
</evidence>
<dbReference type="CDD" id="cd09087">
    <property type="entry name" value="Ape1-like_AP-endo"/>
    <property type="match status" value="1"/>
</dbReference>
<feature type="binding site" evidence="7">
    <location>
        <position position="7"/>
    </location>
    <ligand>
        <name>Mg(2+)</name>
        <dbReference type="ChEBI" id="CHEBI:18420"/>
        <label>1</label>
    </ligand>
</feature>
<evidence type="ECO:0000256" key="8">
    <source>
        <dbReference type="PIRSR" id="PIRSR604808-3"/>
    </source>
</evidence>
<evidence type="ECO:0000256" key="7">
    <source>
        <dbReference type="PIRSR" id="PIRSR604808-2"/>
    </source>
</evidence>
<dbReference type="PROSITE" id="PS51435">
    <property type="entry name" value="AP_NUCLEASE_F1_4"/>
    <property type="match status" value="1"/>
</dbReference>
<gene>
    <name evidence="10" type="ORF">SAMN02745215_03323</name>
</gene>
<feature type="site" description="Transition state stabilizer" evidence="8">
    <location>
        <position position="146"/>
    </location>
</feature>
<dbReference type="GO" id="GO:0006284">
    <property type="term" value="P:base-excision repair"/>
    <property type="evidence" value="ECO:0007669"/>
    <property type="project" value="TreeGrafter"/>
</dbReference>
<keyword evidence="4" id="KW-0378">Hydrolase</keyword>
<feature type="binding site" evidence="7">
    <location>
        <position position="242"/>
    </location>
    <ligand>
        <name>Mg(2+)</name>
        <dbReference type="ChEBI" id="CHEBI:18420"/>
        <label>1</label>
    </ligand>
</feature>
<dbReference type="SUPFAM" id="SSF56219">
    <property type="entry name" value="DNase I-like"/>
    <property type="match status" value="1"/>
</dbReference>
<feature type="binding site" evidence="7">
    <location>
        <position position="144"/>
    </location>
    <ligand>
        <name>Mg(2+)</name>
        <dbReference type="ChEBI" id="CHEBI:18420"/>
        <label>1</label>
    </ligand>
</feature>
<dbReference type="EMBL" id="FRDN01000010">
    <property type="protein sequence ID" value="SHN79998.1"/>
    <property type="molecule type" value="Genomic_DNA"/>
</dbReference>
<keyword evidence="7" id="KW-0464">Manganese</keyword>
<dbReference type="InterPro" id="IPR020847">
    <property type="entry name" value="AP_endonuclease_F1_BS"/>
</dbReference>
<dbReference type="RefSeq" id="WP_072773636.1">
    <property type="nucleotide sequence ID" value="NZ_FRDN01000010.1"/>
</dbReference>
<dbReference type="FunFam" id="3.60.10.10:FF:000034">
    <property type="entry name" value="Exodeoxyribonuclease III"/>
    <property type="match status" value="1"/>
</dbReference>
<dbReference type="PROSITE" id="PS00727">
    <property type="entry name" value="AP_NUCLEASE_F1_2"/>
    <property type="match status" value="1"/>
</dbReference>
<evidence type="ECO:0000313" key="11">
    <source>
        <dbReference type="Proteomes" id="UP000184010"/>
    </source>
</evidence>
<comment type="similarity">
    <text evidence="2">Belongs to the DNA repair enzymes AP/ExoA family.</text>
</comment>
<evidence type="ECO:0000259" key="9">
    <source>
        <dbReference type="Pfam" id="PF03372"/>
    </source>
</evidence>
<feature type="binding site" evidence="7">
    <location>
        <position position="241"/>
    </location>
    <ligand>
        <name>Mg(2+)</name>
        <dbReference type="ChEBI" id="CHEBI:18420"/>
        <label>1</label>
    </ligand>
</feature>
<dbReference type="GO" id="GO:0003906">
    <property type="term" value="F:DNA-(apurinic or apyrimidinic site) endonuclease activity"/>
    <property type="evidence" value="ECO:0007669"/>
    <property type="project" value="TreeGrafter"/>
</dbReference>
<evidence type="ECO:0000256" key="4">
    <source>
        <dbReference type="ARBA" id="ARBA00022801"/>
    </source>
</evidence>
<evidence type="ECO:0000256" key="1">
    <source>
        <dbReference type="ARBA" id="ARBA00001936"/>
    </source>
</evidence>
<feature type="active site" description="Proton acceptor" evidence="6">
    <location>
        <position position="242"/>
    </location>
</feature>
<protein>
    <submittedName>
        <fullName evidence="10">Exodeoxyribonuclease-3</fullName>
    </submittedName>
</protein>
<evidence type="ECO:0000256" key="2">
    <source>
        <dbReference type="ARBA" id="ARBA00007092"/>
    </source>
</evidence>
<organism evidence="10 11">
    <name type="scientific">Desulfitobacterium chlororespirans DSM 11544</name>
    <dbReference type="NCBI Taxonomy" id="1121395"/>
    <lineage>
        <taxon>Bacteria</taxon>
        <taxon>Bacillati</taxon>
        <taxon>Bacillota</taxon>
        <taxon>Clostridia</taxon>
        <taxon>Eubacteriales</taxon>
        <taxon>Desulfitobacteriaceae</taxon>
        <taxon>Desulfitobacterium</taxon>
    </lineage>
</organism>